<dbReference type="SUPFAM" id="SSF55816">
    <property type="entry name" value="5'-nucleotidase (syn. UDP-sugar hydrolase), C-terminal domain"/>
    <property type="match status" value="1"/>
</dbReference>
<organism evidence="6 7">
    <name type="scientific">Lutibacter aestuarii</name>
    <dbReference type="NCBI Taxonomy" id="861111"/>
    <lineage>
        <taxon>Bacteria</taxon>
        <taxon>Pseudomonadati</taxon>
        <taxon>Bacteroidota</taxon>
        <taxon>Flavobacteriia</taxon>
        <taxon>Flavobacteriales</taxon>
        <taxon>Flavobacteriaceae</taxon>
        <taxon>Lutibacter</taxon>
    </lineage>
</organism>
<comment type="caution">
    <text evidence="6">The sequence shown here is derived from an EMBL/GenBank/DDBJ whole genome shotgun (WGS) entry which is preliminary data.</text>
</comment>
<dbReference type="Proteomes" id="UP001597032">
    <property type="component" value="Unassembled WGS sequence"/>
</dbReference>
<dbReference type="InterPro" id="IPR006146">
    <property type="entry name" value="5'-Nucleotdase_CS"/>
</dbReference>
<keyword evidence="7" id="KW-1185">Reference proteome</keyword>
<dbReference type="CDD" id="cd00845">
    <property type="entry name" value="MPP_UshA_N_like"/>
    <property type="match status" value="1"/>
</dbReference>
<dbReference type="PRINTS" id="PR01607">
    <property type="entry name" value="APYRASEFAMLY"/>
</dbReference>
<dbReference type="PANTHER" id="PTHR11575:SF24">
    <property type="entry name" value="5'-NUCLEOTIDASE"/>
    <property type="match status" value="1"/>
</dbReference>
<evidence type="ECO:0000256" key="2">
    <source>
        <dbReference type="ARBA" id="ARBA00022729"/>
    </source>
</evidence>
<proteinExistence type="inferred from homology"/>
<feature type="domain" description="5'-Nucleotidase C-terminal" evidence="5">
    <location>
        <begin position="318"/>
        <end position="431"/>
    </location>
</feature>
<sequence>MRNLYKYILTTIVFLILISCSKDDTSTNSIPQNELKELTIFHINDPHGQIANFSKIKHIVDQEKEKTNVILVCSGDIFSGNPVVDNHIEKGFPMIDLMNKVGFNISVIGNHEFDYGEDILKDRLNQSQFNWVCANVAMNNTNIPEPDEFKTITINNLKITFLGLVETNGKENDVIPSTHPWRVKNLTFEKYQNVINNFAQVKQSENSDLYIALTHLGESSDINIANNYPYFDLIIGGHSHSKVNTSINNIPIFQAGSYLNYLGKISLKVKNKKVESLDYTLINLNTYQNKDNSIQTLIETYNDTANLDDVIGFSEVYHNRASVGSFYTDALRNEMNVDITFQNTGGIRNDLDEGNILKREIYSIDPFNNGSVTYTMSVAEIKNFLKGSKASIYYSGVSSITQENNTIIIKDQNNQTIDDNTILTIGVNDYIPAVYDTYFTQTPTLLPYTTAETLINYLEHHNTPINYTSINSYFKYQ</sequence>
<name>A0ABW2Z9S8_9FLAO</name>
<evidence type="ECO:0000313" key="6">
    <source>
        <dbReference type="EMBL" id="MFD0762937.1"/>
    </source>
</evidence>
<dbReference type="Gene3D" id="3.90.780.10">
    <property type="entry name" value="5'-Nucleotidase, C-terminal domain"/>
    <property type="match status" value="1"/>
</dbReference>
<evidence type="ECO:0000256" key="1">
    <source>
        <dbReference type="ARBA" id="ARBA00006654"/>
    </source>
</evidence>
<evidence type="ECO:0000259" key="4">
    <source>
        <dbReference type="Pfam" id="PF00149"/>
    </source>
</evidence>
<dbReference type="Pfam" id="PF00149">
    <property type="entry name" value="Metallophos"/>
    <property type="match status" value="1"/>
</dbReference>
<evidence type="ECO:0000259" key="5">
    <source>
        <dbReference type="Pfam" id="PF02872"/>
    </source>
</evidence>
<dbReference type="InterPro" id="IPR004843">
    <property type="entry name" value="Calcineurin-like_PHP"/>
</dbReference>
<dbReference type="InterPro" id="IPR029052">
    <property type="entry name" value="Metallo-depent_PP-like"/>
</dbReference>
<gene>
    <name evidence="6" type="ORF">ACFQZW_12665</name>
</gene>
<keyword evidence="3" id="KW-0547">Nucleotide-binding</keyword>
<protein>
    <submittedName>
        <fullName evidence="6">Bifunctional metallophosphatase/5'-nucleotidase</fullName>
    </submittedName>
</protein>
<keyword evidence="2" id="KW-0732">Signal</keyword>
<dbReference type="RefSeq" id="WP_386783454.1">
    <property type="nucleotide sequence ID" value="NZ_JBHTIC010000020.1"/>
</dbReference>
<dbReference type="InterPro" id="IPR006179">
    <property type="entry name" value="5_nucleotidase/apyrase"/>
</dbReference>
<keyword evidence="3" id="KW-0378">Hydrolase</keyword>
<comment type="similarity">
    <text evidence="1 3">Belongs to the 5'-nucleotidase family.</text>
</comment>
<dbReference type="PROSITE" id="PS51257">
    <property type="entry name" value="PROKAR_LIPOPROTEIN"/>
    <property type="match status" value="1"/>
</dbReference>
<evidence type="ECO:0000256" key="3">
    <source>
        <dbReference type="RuleBase" id="RU362119"/>
    </source>
</evidence>
<feature type="domain" description="Calcineurin-like phosphoesterase" evidence="4">
    <location>
        <begin position="39"/>
        <end position="241"/>
    </location>
</feature>
<dbReference type="Gene3D" id="3.60.21.10">
    <property type="match status" value="1"/>
</dbReference>
<dbReference type="InterPro" id="IPR036907">
    <property type="entry name" value="5'-Nucleotdase_C_sf"/>
</dbReference>
<dbReference type="InterPro" id="IPR008334">
    <property type="entry name" value="5'-Nucleotdase_C"/>
</dbReference>
<accession>A0ABW2Z9S8</accession>
<dbReference type="PROSITE" id="PS00786">
    <property type="entry name" value="5_NUCLEOTIDASE_2"/>
    <property type="match status" value="1"/>
</dbReference>
<reference evidence="7" key="1">
    <citation type="journal article" date="2019" name="Int. J. Syst. Evol. Microbiol.">
        <title>The Global Catalogue of Microorganisms (GCM) 10K type strain sequencing project: providing services to taxonomists for standard genome sequencing and annotation.</title>
        <authorList>
            <consortium name="The Broad Institute Genomics Platform"/>
            <consortium name="The Broad Institute Genome Sequencing Center for Infectious Disease"/>
            <person name="Wu L."/>
            <person name="Ma J."/>
        </authorList>
    </citation>
    <scope>NUCLEOTIDE SEQUENCE [LARGE SCALE GENOMIC DNA]</scope>
    <source>
        <strain evidence="7">CCUG 60022</strain>
    </source>
</reference>
<dbReference type="SUPFAM" id="SSF56300">
    <property type="entry name" value="Metallo-dependent phosphatases"/>
    <property type="match status" value="1"/>
</dbReference>
<evidence type="ECO:0000313" key="7">
    <source>
        <dbReference type="Proteomes" id="UP001597032"/>
    </source>
</evidence>
<dbReference type="EMBL" id="JBHTIC010000020">
    <property type="protein sequence ID" value="MFD0762937.1"/>
    <property type="molecule type" value="Genomic_DNA"/>
</dbReference>
<dbReference type="Pfam" id="PF02872">
    <property type="entry name" value="5_nucleotid_C"/>
    <property type="match status" value="1"/>
</dbReference>
<dbReference type="PANTHER" id="PTHR11575">
    <property type="entry name" value="5'-NUCLEOTIDASE-RELATED"/>
    <property type="match status" value="1"/>
</dbReference>